<name>A0A918PH19_9SPHN</name>
<keyword evidence="3" id="KW-1185">Reference proteome</keyword>
<reference evidence="2" key="2">
    <citation type="submission" date="2020-09" db="EMBL/GenBank/DDBJ databases">
        <authorList>
            <person name="Sun Q."/>
            <person name="Kim S."/>
        </authorList>
    </citation>
    <scope>NUCLEOTIDE SEQUENCE</scope>
    <source>
        <strain evidence="2">KCTC 32255</strain>
    </source>
</reference>
<protein>
    <submittedName>
        <fullName evidence="2">Uncharacterized protein</fullName>
    </submittedName>
</protein>
<dbReference type="AlphaFoldDB" id="A0A918PH19"/>
<keyword evidence="1" id="KW-0812">Transmembrane</keyword>
<dbReference type="Proteomes" id="UP000648075">
    <property type="component" value="Unassembled WGS sequence"/>
</dbReference>
<gene>
    <name evidence="2" type="ORF">GCM10011614_24570</name>
</gene>
<sequence length="69" mass="7661">MRFLAAICFLIGVVAVAMGVLWMGQGTGLILWPSESFMLNQRTWAFHGVLLTASGLLLLWLSRRGRRLG</sequence>
<comment type="caution">
    <text evidence="2">The sequence shown here is derived from an EMBL/GenBank/DDBJ whole genome shotgun (WGS) entry which is preliminary data.</text>
</comment>
<proteinExistence type="predicted"/>
<evidence type="ECO:0000313" key="2">
    <source>
        <dbReference type="EMBL" id="GGZ08746.1"/>
    </source>
</evidence>
<evidence type="ECO:0000256" key="1">
    <source>
        <dbReference type="SAM" id="Phobius"/>
    </source>
</evidence>
<keyword evidence="1" id="KW-0472">Membrane</keyword>
<evidence type="ECO:0000313" key="3">
    <source>
        <dbReference type="Proteomes" id="UP000648075"/>
    </source>
</evidence>
<organism evidence="2 3">
    <name type="scientific">Novosphingobium colocasiae</name>
    <dbReference type="NCBI Taxonomy" id="1256513"/>
    <lineage>
        <taxon>Bacteria</taxon>
        <taxon>Pseudomonadati</taxon>
        <taxon>Pseudomonadota</taxon>
        <taxon>Alphaproteobacteria</taxon>
        <taxon>Sphingomonadales</taxon>
        <taxon>Sphingomonadaceae</taxon>
        <taxon>Novosphingobium</taxon>
    </lineage>
</organism>
<accession>A0A918PH19</accession>
<dbReference type="EMBL" id="BMZA01000009">
    <property type="protein sequence ID" value="GGZ08746.1"/>
    <property type="molecule type" value="Genomic_DNA"/>
</dbReference>
<reference evidence="2" key="1">
    <citation type="journal article" date="2014" name="Int. J. Syst. Evol. Microbiol.">
        <title>Complete genome sequence of Corynebacterium casei LMG S-19264T (=DSM 44701T), isolated from a smear-ripened cheese.</title>
        <authorList>
            <consortium name="US DOE Joint Genome Institute (JGI-PGF)"/>
            <person name="Walter F."/>
            <person name="Albersmeier A."/>
            <person name="Kalinowski J."/>
            <person name="Ruckert C."/>
        </authorList>
    </citation>
    <scope>NUCLEOTIDE SEQUENCE</scope>
    <source>
        <strain evidence="2">KCTC 32255</strain>
    </source>
</reference>
<feature type="transmembrane region" description="Helical" evidence="1">
    <location>
        <begin position="43"/>
        <end position="61"/>
    </location>
</feature>
<keyword evidence="1" id="KW-1133">Transmembrane helix</keyword>